<evidence type="ECO:0000313" key="1">
    <source>
        <dbReference type="EMBL" id="MBO2029494.1"/>
    </source>
</evidence>
<gene>
    <name evidence="1" type="ORF">J4734_20435</name>
</gene>
<sequence length="191" mass="20428">MIFSLCILLAGGAALWRQRRRAVAVSDRIVLPPEDFQGAVVLVCGDTDGLFPGRSAHGETRHGWYLRETARSNCRGWRSTAAARPALVSQVSVLLAVVPEHHLRGASGAVAARLAAGIVECRTAKRSAAGVERVLGDAAGRQAGKPLVYHHAGEARARVQQKGQAPQSVAGWQQEGSLPHACIRRCGWRAF</sequence>
<dbReference type="EMBL" id="JAGETO010000092">
    <property type="protein sequence ID" value="MBO2029494.1"/>
    <property type="molecule type" value="Genomic_DNA"/>
</dbReference>
<organism evidence="1 2">
    <name type="scientific">Klebsiella pneumoniae</name>
    <dbReference type="NCBI Taxonomy" id="573"/>
    <lineage>
        <taxon>Bacteria</taxon>
        <taxon>Pseudomonadati</taxon>
        <taxon>Pseudomonadota</taxon>
        <taxon>Gammaproteobacteria</taxon>
        <taxon>Enterobacterales</taxon>
        <taxon>Enterobacteriaceae</taxon>
        <taxon>Klebsiella/Raoultella group</taxon>
        <taxon>Klebsiella</taxon>
        <taxon>Klebsiella pneumoniae complex</taxon>
    </lineage>
</organism>
<dbReference type="Proteomes" id="UP000664620">
    <property type="component" value="Unassembled WGS sequence"/>
</dbReference>
<accession>A0A939NSL7</accession>
<evidence type="ECO:0000313" key="2">
    <source>
        <dbReference type="Proteomes" id="UP000664620"/>
    </source>
</evidence>
<protein>
    <submittedName>
        <fullName evidence="1">Uncharacterized protein</fullName>
    </submittedName>
</protein>
<comment type="caution">
    <text evidence="1">The sequence shown here is derived from an EMBL/GenBank/DDBJ whole genome shotgun (WGS) entry which is preliminary data.</text>
</comment>
<dbReference type="AlphaFoldDB" id="A0A939NSL7"/>
<reference evidence="1" key="1">
    <citation type="submission" date="2021-03" db="EMBL/GenBank/DDBJ databases">
        <title>Molecular epidemiology and mechanisms of colistin and carbapenem resistance in Enterobacteriaceae from clinical isolates, the environment and porcine samples in Pretoria, South Africa.</title>
        <authorList>
            <person name="Bogoshi D."/>
            <person name="Mbelle N.M."/>
            <person name="Naidoo V."/>
            <person name="Osei Sekyere J."/>
        </authorList>
    </citation>
    <scope>NUCLEOTIDE SEQUENCE</scope>
    <source>
        <strain evidence="1">C034</strain>
    </source>
</reference>
<name>A0A939NSL7_KLEPN</name>
<proteinExistence type="predicted"/>